<keyword evidence="2" id="KW-1185">Reference proteome</keyword>
<dbReference type="Proteomes" id="UP000290602">
    <property type="component" value="Unassembled WGS sequence"/>
</dbReference>
<comment type="caution">
    <text evidence="1">The sequence shown here is derived from an EMBL/GenBank/DDBJ whole genome shotgun (WGS) entry which is preliminary data.</text>
</comment>
<dbReference type="Gene3D" id="1.10.357.10">
    <property type="entry name" value="Tetracycline Repressor, domain 2"/>
    <property type="match status" value="1"/>
</dbReference>
<dbReference type="InterPro" id="IPR009057">
    <property type="entry name" value="Homeodomain-like_sf"/>
</dbReference>
<accession>A0A4Q0VIZ3</accession>
<organism evidence="1 2">
    <name type="scientific">Levilactobacillus suantsaii</name>
    <dbReference type="NCBI Taxonomy" id="2292255"/>
    <lineage>
        <taxon>Bacteria</taxon>
        <taxon>Bacillati</taxon>
        <taxon>Bacillota</taxon>
        <taxon>Bacilli</taxon>
        <taxon>Lactobacillales</taxon>
        <taxon>Lactobacillaceae</taxon>
        <taxon>Levilactobacillus</taxon>
    </lineage>
</organism>
<sequence length="193" mass="22227">MSDPDTTKLKFAQELNRMLQTTPLAQIRVVTLCRRCGTVPQTFYYHFHDKYALVAWIFLTDFASVYADQDPAFTVARITQNLERIARHKTLYRRAYTVDTQNAINRYIQRFNVETATTALQATTGHPATAAQILRIKYHSYGTMGLFAEWLTDTGNVALRDLATLQYQQAPAFLKRAYAAYPFTKNDLFKRPL</sequence>
<evidence type="ECO:0000313" key="2">
    <source>
        <dbReference type="Proteomes" id="UP000290602"/>
    </source>
</evidence>
<evidence type="ECO:0000313" key="1">
    <source>
        <dbReference type="EMBL" id="RXI78958.1"/>
    </source>
</evidence>
<proteinExistence type="predicted"/>
<reference evidence="1 2" key="1">
    <citation type="submission" date="2018-08" db="EMBL/GenBank/DDBJ databases">
        <title>Lactobacillus suantsai sp. nov., isolated from traditional fermented suan-tsai in Taiwan.</title>
        <authorList>
            <person name="Huang C.-H."/>
        </authorList>
    </citation>
    <scope>NUCLEOTIDE SEQUENCE [LARGE SCALE GENOMIC DNA]</scope>
    <source>
        <strain evidence="1 2">BCRC 12945</strain>
    </source>
</reference>
<dbReference type="SUPFAM" id="SSF46689">
    <property type="entry name" value="Homeodomain-like"/>
    <property type="match status" value="1"/>
</dbReference>
<dbReference type="OrthoDB" id="9810250at2"/>
<gene>
    <name evidence="1" type="ORF">DXH47_05470</name>
</gene>
<dbReference type="RefSeq" id="WP_129032316.1">
    <property type="nucleotide sequence ID" value="NZ_CP059603.1"/>
</dbReference>
<dbReference type="EMBL" id="QXIL01000007">
    <property type="protein sequence ID" value="RXI78958.1"/>
    <property type="molecule type" value="Genomic_DNA"/>
</dbReference>
<name>A0A4Q0VIZ3_9LACO</name>
<dbReference type="AlphaFoldDB" id="A0A4Q0VIZ3"/>
<protein>
    <submittedName>
        <fullName evidence="1">TetR family transcriptional regulator</fullName>
    </submittedName>
</protein>